<name>A0A4Y9XWC2_9APHY</name>
<organism evidence="1 2">
    <name type="scientific">Rhodofomes roseus</name>
    <dbReference type="NCBI Taxonomy" id="34475"/>
    <lineage>
        <taxon>Eukaryota</taxon>
        <taxon>Fungi</taxon>
        <taxon>Dikarya</taxon>
        <taxon>Basidiomycota</taxon>
        <taxon>Agaricomycotina</taxon>
        <taxon>Agaricomycetes</taxon>
        <taxon>Polyporales</taxon>
        <taxon>Rhodofomes</taxon>
    </lineage>
</organism>
<comment type="caution">
    <text evidence="1">The sequence shown here is derived from an EMBL/GenBank/DDBJ whole genome shotgun (WGS) entry which is preliminary data.</text>
</comment>
<evidence type="ECO:0000313" key="2">
    <source>
        <dbReference type="Proteomes" id="UP000298390"/>
    </source>
</evidence>
<protein>
    <submittedName>
        <fullName evidence="1">Uncharacterized protein</fullName>
    </submittedName>
</protein>
<accession>A0A4Y9XWC2</accession>
<dbReference type="EMBL" id="SEKV01000783">
    <property type="protein sequence ID" value="TFY53733.1"/>
    <property type="molecule type" value="Genomic_DNA"/>
</dbReference>
<dbReference type="Proteomes" id="UP000298390">
    <property type="component" value="Unassembled WGS sequence"/>
</dbReference>
<dbReference type="AlphaFoldDB" id="A0A4Y9XWC2"/>
<gene>
    <name evidence="1" type="ORF">EVJ58_g9283</name>
</gene>
<sequence length="73" mass="8062">MSASAKTGSYTDTFARSWGVRTRRRRARMADTGKTHDVQVLAYGKEEGQLGARVTRRGRAAQAKAEHVWAPEG</sequence>
<reference evidence="1 2" key="1">
    <citation type="submission" date="2019-01" db="EMBL/GenBank/DDBJ databases">
        <title>Genome sequencing of the rare red list fungi Fomitopsis rosea.</title>
        <authorList>
            <person name="Buettner E."/>
            <person name="Kellner H."/>
        </authorList>
    </citation>
    <scope>NUCLEOTIDE SEQUENCE [LARGE SCALE GENOMIC DNA]</scope>
    <source>
        <strain evidence="1 2">DSM 105464</strain>
    </source>
</reference>
<proteinExistence type="predicted"/>
<evidence type="ECO:0000313" key="1">
    <source>
        <dbReference type="EMBL" id="TFY53733.1"/>
    </source>
</evidence>